<evidence type="ECO:0000256" key="3">
    <source>
        <dbReference type="ARBA" id="ARBA00022759"/>
    </source>
</evidence>
<dbReference type="EMBL" id="JAVRJZ010000008">
    <property type="protein sequence ID" value="KAK2719766.1"/>
    <property type="molecule type" value="Genomic_DNA"/>
</dbReference>
<feature type="binding site" evidence="5">
    <location>
        <position position="275"/>
    </location>
    <ligand>
        <name>Mg(2+)</name>
        <dbReference type="ChEBI" id="CHEBI:18420"/>
        <note>catalytic</note>
    </ligand>
</feature>
<evidence type="ECO:0000256" key="1">
    <source>
        <dbReference type="ARBA" id="ARBA00010052"/>
    </source>
</evidence>
<comment type="similarity">
    <text evidence="1">Belongs to the DNA/RNA non-specific endonuclease family.</text>
</comment>
<dbReference type="InterPro" id="IPR040255">
    <property type="entry name" value="Non-specific_endonuclease"/>
</dbReference>
<dbReference type="GO" id="GO:0000014">
    <property type="term" value="F:single-stranded DNA endodeoxyribonuclease activity"/>
    <property type="evidence" value="ECO:0007669"/>
    <property type="project" value="TreeGrafter"/>
</dbReference>
<keyword evidence="3" id="KW-0378">Hydrolase</keyword>
<dbReference type="GO" id="GO:0003676">
    <property type="term" value="F:nucleic acid binding"/>
    <property type="evidence" value="ECO:0007669"/>
    <property type="project" value="InterPro"/>
</dbReference>
<dbReference type="PANTHER" id="PTHR13966">
    <property type="entry name" value="ENDONUCLEASE RELATED"/>
    <property type="match status" value="1"/>
</dbReference>
<dbReference type="PANTHER" id="PTHR13966:SF19">
    <property type="entry name" value="NUCLEASE EXOG, MITOCHONDRIAL"/>
    <property type="match status" value="1"/>
</dbReference>
<name>A0AA88I4N9_ARTSF</name>
<dbReference type="FunFam" id="3.40.570.10:FF:000007">
    <property type="entry name" value="Alkaline nuclease"/>
    <property type="match status" value="1"/>
</dbReference>
<dbReference type="GO" id="GO:0005634">
    <property type="term" value="C:nucleus"/>
    <property type="evidence" value="ECO:0007669"/>
    <property type="project" value="TreeGrafter"/>
</dbReference>
<evidence type="ECO:0000313" key="9">
    <source>
        <dbReference type="Proteomes" id="UP001187531"/>
    </source>
</evidence>
<dbReference type="Proteomes" id="UP001187531">
    <property type="component" value="Unassembled WGS sequence"/>
</dbReference>
<organism evidence="8 9">
    <name type="scientific">Artemia franciscana</name>
    <name type="common">Brine shrimp</name>
    <name type="synonym">Artemia sanfranciscana</name>
    <dbReference type="NCBI Taxonomy" id="6661"/>
    <lineage>
        <taxon>Eukaryota</taxon>
        <taxon>Metazoa</taxon>
        <taxon>Ecdysozoa</taxon>
        <taxon>Arthropoda</taxon>
        <taxon>Crustacea</taxon>
        <taxon>Branchiopoda</taxon>
        <taxon>Anostraca</taxon>
        <taxon>Artemiidae</taxon>
        <taxon>Artemia</taxon>
    </lineage>
</organism>
<keyword evidence="6" id="KW-0732">Signal</keyword>
<keyword evidence="5" id="KW-0479">Metal-binding</keyword>
<feature type="active site" description="Proton acceptor" evidence="4">
    <location>
        <position position="245"/>
    </location>
</feature>
<reference evidence="8" key="1">
    <citation type="submission" date="2023-07" db="EMBL/GenBank/DDBJ databases">
        <title>Chromosome-level genome assembly of Artemia franciscana.</title>
        <authorList>
            <person name="Jo E."/>
        </authorList>
    </citation>
    <scope>NUCLEOTIDE SEQUENCE</scope>
    <source>
        <tissue evidence="8">Whole body</tissue>
    </source>
</reference>
<keyword evidence="9" id="KW-1185">Reference proteome</keyword>
<proteinExistence type="inferred from homology"/>
<evidence type="ECO:0000259" key="7">
    <source>
        <dbReference type="SMART" id="SM00892"/>
    </source>
</evidence>
<comment type="caution">
    <text evidence="8">The sequence shown here is derived from an EMBL/GenBank/DDBJ whole genome shotgun (WGS) entry which is preliminary data.</text>
</comment>
<protein>
    <recommendedName>
        <fullName evidence="7">DNA/RNA non-specific endonuclease/pyrophosphatase/phosphodiesterase domain-containing protein</fullName>
    </recommendedName>
</protein>
<keyword evidence="2" id="KW-0540">Nuclease</keyword>
<accession>A0AA88I4N9</accession>
<dbReference type="SUPFAM" id="SSF54060">
    <property type="entry name" value="His-Me finger endonucleases"/>
    <property type="match status" value="1"/>
</dbReference>
<dbReference type="GO" id="GO:0006309">
    <property type="term" value="P:apoptotic DNA fragmentation"/>
    <property type="evidence" value="ECO:0007669"/>
    <property type="project" value="TreeGrafter"/>
</dbReference>
<evidence type="ECO:0000256" key="4">
    <source>
        <dbReference type="PIRSR" id="PIRSR640255-1"/>
    </source>
</evidence>
<sequence length="417" mass="46074">MYKIVFFVVCIIYCVSSVPISEPKASCIINLDSSQRPSPSPLFFRNVPGLPFAVPRWTNDVRALPVNADDSLVLLCSGSKFSNYDTDQVIATCVSGTKFSVNGEEVSFSSLSCDSTVRDVAVRTGGICEGGLLEAVVAFESNYGNLPNLESNQRVMITICHDSSIAGTFYEKHVLNGGGVLAKDKDSSRPSFREGDFYPQFTTMSVNTAYTQKQQEITVEDILGSSSLAGDYIRPEDNVFLSRGHLAPDADFCWYQGQDATYWFLNVAPQWQVFNGGNWVQIETEVRGYAIDRDRDVTVYTGTHQIAQLADENDADKDIHLYIDAAEPLLPVPRLFWKILHDEVENTAVAFVGINNPHLQAIPDDYIICNSVCDQISFVTWDITDILKGYTYCCTTQELKSAIPLVPELGNVGLLTG</sequence>
<dbReference type="Gene3D" id="3.40.570.10">
    <property type="entry name" value="Extracellular Endonuclease, subunit A"/>
    <property type="match status" value="1"/>
</dbReference>
<dbReference type="GO" id="GO:0004521">
    <property type="term" value="F:RNA endonuclease activity"/>
    <property type="evidence" value="ECO:0007669"/>
    <property type="project" value="TreeGrafter"/>
</dbReference>
<dbReference type="InterPro" id="IPR044929">
    <property type="entry name" value="DNA/RNA_non-sp_Endonuclease_sf"/>
</dbReference>
<gene>
    <name evidence="8" type="ORF">QYM36_005295</name>
</gene>
<keyword evidence="3" id="KW-0255">Endonuclease</keyword>
<dbReference type="GO" id="GO:0046872">
    <property type="term" value="F:metal ion binding"/>
    <property type="evidence" value="ECO:0007669"/>
    <property type="project" value="UniProtKB-KW"/>
</dbReference>
<feature type="signal peptide" evidence="6">
    <location>
        <begin position="1"/>
        <end position="17"/>
    </location>
</feature>
<dbReference type="SMART" id="SM00892">
    <property type="entry name" value="Endonuclease_NS"/>
    <property type="match status" value="1"/>
</dbReference>
<dbReference type="InterPro" id="IPR044925">
    <property type="entry name" value="His-Me_finger_sf"/>
</dbReference>
<feature type="domain" description="DNA/RNA non-specific endonuclease/pyrophosphatase/phosphodiesterase" evidence="7">
    <location>
        <begin position="153"/>
        <end position="399"/>
    </location>
</feature>
<feature type="chain" id="PRO_5041642886" description="DNA/RNA non-specific endonuclease/pyrophosphatase/phosphodiesterase domain-containing protein" evidence="6">
    <location>
        <begin position="18"/>
        <end position="417"/>
    </location>
</feature>
<dbReference type="InterPro" id="IPR001604">
    <property type="entry name" value="Endo_G_ENPP1-like_dom"/>
</dbReference>
<evidence type="ECO:0000256" key="2">
    <source>
        <dbReference type="ARBA" id="ARBA00022722"/>
    </source>
</evidence>
<evidence type="ECO:0000256" key="5">
    <source>
        <dbReference type="PIRSR" id="PIRSR640255-2"/>
    </source>
</evidence>
<dbReference type="GO" id="GO:0005743">
    <property type="term" value="C:mitochondrial inner membrane"/>
    <property type="evidence" value="ECO:0007669"/>
    <property type="project" value="TreeGrafter"/>
</dbReference>
<dbReference type="AlphaFoldDB" id="A0AA88I4N9"/>
<evidence type="ECO:0000313" key="8">
    <source>
        <dbReference type="EMBL" id="KAK2719766.1"/>
    </source>
</evidence>
<dbReference type="Pfam" id="PF01223">
    <property type="entry name" value="Endonuclease_NS"/>
    <property type="match status" value="1"/>
</dbReference>
<evidence type="ECO:0000256" key="6">
    <source>
        <dbReference type="SAM" id="SignalP"/>
    </source>
</evidence>